<accession>A0A9D4LYS4</accession>
<gene>
    <name evidence="6" type="ORF">DPMN_030298</name>
</gene>
<comment type="caution">
    <text evidence="6">The sequence shown here is derived from an EMBL/GenBank/DDBJ whole genome shotgun (WGS) entry which is preliminary data.</text>
</comment>
<name>A0A9D4LYS4_DREPO</name>
<evidence type="ECO:0000256" key="1">
    <source>
        <dbReference type="ARBA" id="ARBA00022737"/>
    </source>
</evidence>
<keyword evidence="3" id="KW-0970">Cilium biogenesis/degradation</keyword>
<evidence type="ECO:0000313" key="7">
    <source>
        <dbReference type="Proteomes" id="UP000828390"/>
    </source>
</evidence>
<comment type="subcellular location">
    <subcellularLocation>
        <location evidence="3">Cell projection</location>
        <location evidence="3">Cilium</location>
    </subcellularLocation>
</comment>
<dbReference type="InterPro" id="IPR039941">
    <property type="entry name" value="TT30"/>
</dbReference>
<comment type="function">
    <text evidence="3">Required for polyglutamylation of axonemal tubulin. Plays a role in anterograde intraflagellar transport (IFT), the process by which cilia precursors are transported from the base of the cilium to the site of their incorporation at the tip.</text>
</comment>
<evidence type="ECO:0000256" key="5">
    <source>
        <dbReference type="SAM" id="MobiDB-lite"/>
    </source>
</evidence>
<reference evidence="6" key="2">
    <citation type="submission" date="2020-11" db="EMBL/GenBank/DDBJ databases">
        <authorList>
            <person name="McCartney M.A."/>
            <person name="Auch B."/>
            <person name="Kono T."/>
            <person name="Mallez S."/>
            <person name="Becker A."/>
            <person name="Gohl D.M."/>
            <person name="Silverstein K.A.T."/>
            <person name="Koren S."/>
            <person name="Bechman K.B."/>
            <person name="Herman A."/>
            <person name="Abrahante J.E."/>
            <person name="Garbe J."/>
        </authorList>
    </citation>
    <scope>NUCLEOTIDE SEQUENCE</scope>
    <source>
        <strain evidence="6">Duluth1</strain>
        <tissue evidence="6">Whole animal</tissue>
    </source>
</reference>
<feature type="compositionally biased region" description="Basic and acidic residues" evidence="5">
    <location>
        <begin position="19"/>
        <end position="32"/>
    </location>
</feature>
<sequence>MHHDSNMSSAHNDSNMSSAHHDSNMSSAHHDSNMSSAHNDSNMSSAHNDSNMSSAYLYDFLEAVITRQTSPEEAYRKLDEMATKQTETLRKLTKQVQEARTNHDDEAVKKAVNEYDEALER</sequence>
<keyword evidence="2 3" id="KW-0802">TPR repeat</keyword>
<dbReference type="PANTHER" id="PTHR20931">
    <property type="entry name" value="TETRATRICOPEPTIDE REPEAT PROTEIN 30"/>
    <property type="match status" value="1"/>
</dbReference>
<dbReference type="GO" id="GO:0042073">
    <property type="term" value="P:intraciliary transport"/>
    <property type="evidence" value="ECO:0007669"/>
    <property type="project" value="UniProtKB-UniRule"/>
</dbReference>
<dbReference type="Proteomes" id="UP000828390">
    <property type="component" value="Unassembled WGS sequence"/>
</dbReference>
<reference evidence="6" key="1">
    <citation type="journal article" date="2019" name="bioRxiv">
        <title>The Genome of the Zebra Mussel, Dreissena polymorpha: A Resource for Invasive Species Research.</title>
        <authorList>
            <person name="McCartney M.A."/>
            <person name="Auch B."/>
            <person name="Kono T."/>
            <person name="Mallez S."/>
            <person name="Zhang Y."/>
            <person name="Obille A."/>
            <person name="Becker A."/>
            <person name="Abrahante J.E."/>
            <person name="Garbe J."/>
            <person name="Badalamenti J.P."/>
            <person name="Herman A."/>
            <person name="Mangelson H."/>
            <person name="Liachko I."/>
            <person name="Sullivan S."/>
            <person name="Sone E.D."/>
            <person name="Koren S."/>
            <person name="Silverstein K.A.T."/>
            <person name="Beckman K.B."/>
            <person name="Gohl D.M."/>
        </authorList>
    </citation>
    <scope>NUCLEOTIDE SEQUENCE</scope>
    <source>
        <strain evidence="6">Duluth1</strain>
        <tissue evidence="6">Whole animal</tissue>
    </source>
</reference>
<keyword evidence="7" id="KW-1185">Reference proteome</keyword>
<dbReference type="EMBL" id="JAIWYP010000002">
    <property type="protein sequence ID" value="KAH3867173.1"/>
    <property type="molecule type" value="Genomic_DNA"/>
</dbReference>
<evidence type="ECO:0000256" key="4">
    <source>
        <dbReference type="SAM" id="Coils"/>
    </source>
</evidence>
<dbReference type="PANTHER" id="PTHR20931:SF0">
    <property type="entry name" value="TETRATRICOPEPTIDE REPEAT PROTEIN 30"/>
    <property type="match status" value="1"/>
</dbReference>
<keyword evidence="4" id="KW-0175">Coiled coil</keyword>
<keyword evidence="3" id="KW-0966">Cell projection</keyword>
<keyword evidence="3" id="KW-0969">Cilium</keyword>
<organism evidence="6 7">
    <name type="scientific">Dreissena polymorpha</name>
    <name type="common">Zebra mussel</name>
    <name type="synonym">Mytilus polymorpha</name>
    <dbReference type="NCBI Taxonomy" id="45954"/>
    <lineage>
        <taxon>Eukaryota</taxon>
        <taxon>Metazoa</taxon>
        <taxon>Spiralia</taxon>
        <taxon>Lophotrochozoa</taxon>
        <taxon>Mollusca</taxon>
        <taxon>Bivalvia</taxon>
        <taxon>Autobranchia</taxon>
        <taxon>Heteroconchia</taxon>
        <taxon>Euheterodonta</taxon>
        <taxon>Imparidentia</taxon>
        <taxon>Neoheterodontei</taxon>
        <taxon>Myida</taxon>
        <taxon>Dreissenoidea</taxon>
        <taxon>Dreissenidae</taxon>
        <taxon>Dreissena</taxon>
    </lineage>
</organism>
<evidence type="ECO:0000256" key="3">
    <source>
        <dbReference type="RuleBase" id="RU367070"/>
    </source>
</evidence>
<keyword evidence="1" id="KW-0677">Repeat</keyword>
<feature type="compositionally biased region" description="Polar residues" evidence="5">
    <location>
        <begin position="1"/>
        <end position="18"/>
    </location>
</feature>
<dbReference type="GO" id="GO:0005879">
    <property type="term" value="C:axonemal microtubule"/>
    <property type="evidence" value="ECO:0007669"/>
    <property type="project" value="UniProtKB-UniRule"/>
</dbReference>
<feature type="coiled-coil region" evidence="4">
    <location>
        <begin position="75"/>
        <end position="109"/>
    </location>
</feature>
<dbReference type="AlphaFoldDB" id="A0A9D4LYS4"/>
<feature type="compositionally biased region" description="Polar residues" evidence="5">
    <location>
        <begin position="33"/>
        <end position="50"/>
    </location>
</feature>
<proteinExistence type="inferred from homology"/>
<dbReference type="GO" id="GO:0030992">
    <property type="term" value="C:intraciliary transport particle B"/>
    <property type="evidence" value="ECO:0007669"/>
    <property type="project" value="TreeGrafter"/>
</dbReference>
<evidence type="ECO:0000313" key="6">
    <source>
        <dbReference type="EMBL" id="KAH3867173.1"/>
    </source>
</evidence>
<comment type="similarity">
    <text evidence="3">Belongs to the TTC30/dfy-1/fleer family.</text>
</comment>
<evidence type="ECO:0000256" key="2">
    <source>
        <dbReference type="ARBA" id="ARBA00022803"/>
    </source>
</evidence>
<dbReference type="GO" id="GO:0120170">
    <property type="term" value="F:intraciliary transport particle B binding"/>
    <property type="evidence" value="ECO:0007669"/>
    <property type="project" value="TreeGrafter"/>
</dbReference>
<feature type="region of interest" description="Disordered" evidence="5">
    <location>
        <begin position="1"/>
        <end position="50"/>
    </location>
</feature>
<protein>
    <recommendedName>
        <fullName evidence="3">Tetratricopeptide repeat protein 30</fullName>
    </recommendedName>
</protein>